<dbReference type="SMART" id="SM00363">
    <property type="entry name" value="S4"/>
    <property type="match status" value="1"/>
</dbReference>
<feature type="compositionally biased region" description="Basic and acidic residues" evidence="7">
    <location>
        <begin position="110"/>
        <end position="135"/>
    </location>
</feature>
<feature type="region of interest" description="Disordered" evidence="7">
    <location>
        <begin position="91"/>
        <end position="135"/>
    </location>
</feature>
<keyword evidence="5" id="KW-0687">Ribonucleoprotein</keyword>
<keyword evidence="4" id="KW-0689">Ribosomal protein</keyword>
<sequence>MPIKPAARNVFNYNRAIPRMSWAPENLFNLWQRTASESPIKRTHDFTRTNSTPYQLRFTAKRLIRGYHGDHIGYTKFSRWYMPEKLPAIHESSASGSGSGSGSSGLEINKWVEGRERAGGRSGDEKRSKRKEKDSKAPIGTMLFADVERRLDVLIFRACFAQSVWEARRYVVQGHVKLNGQQVRNPNVMLEPGDLFSVDPKAIVMLQPPAASETSTTGEAETTTAAVDGESEAPEEVGATASASGDADSSSPTEASSASQTPTSTPSPSPSSASVSNQQSTLSSSSDGTHFTLPAYASPHIFVPAYILPSYLTCSAVYVRHPTARKGYSEIPSPYDAGGELMSLGWEYFKRSMPRMRNKTGKWPNPWGGYGKK</sequence>
<protein>
    <submittedName>
        <fullName evidence="9">Nam9 protein</fullName>
    </submittedName>
</protein>
<reference evidence="10" key="2">
    <citation type="submission" date="2013-12" db="EMBL/GenBank/DDBJ databases">
        <title>Evolution of pathogenesis and genome organization in the Tremellales.</title>
        <authorList>
            <person name="Cuomo C."/>
            <person name="Litvintseva A."/>
            <person name="Heitman J."/>
            <person name="Chen Y."/>
            <person name="Sun S."/>
            <person name="Springer D."/>
            <person name="Dromer F."/>
            <person name="Young S."/>
            <person name="Zeng Q."/>
            <person name="Chapman S."/>
            <person name="Gujja S."/>
            <person name="Saif S."/>
            <person name="Birren B."/>
        </authorList>
    </citation>
    <scope>NUCLEOTIDE SEQUENCE [LARGE SCALE GENOMIC DNA]</scope>
    <source>
        <strain evidence="10">BCC8398</strain>
    </source>
</reference>
<evidence type="ECO:0000256" key="3">
    <source>
        <dbReference type="ARBA" id="ARBA00022884"/>
    </source>
</evidence>
<feature type="domain" description="RNA-binding S4" evidence="8">
    <location>
        <begin position="149"/>
        <end position="213"/>
    </location>
</feature>
<dbReference type="Gene3D" id="3.10.290.10">
    <property type="entry name" value="RNA-binding S4 domain"/>
    <property type="match status" value="1"/>
</dbReference>
<dbReference type="STRING" id="1296120.A0A1B9GZJ8"/>
<evidence type="ECO:0000256" key="5">
    <source>
        <dbReference type="ARBA" id="ARBA00023274"/>
    </source>
</evidence>
<dbReference type="CDD" id="cd00165">
    <property type="entry name" value="S4"/>
    <property type="match status" value="1"/>
</dbReference>
<dbReference type="PROSITE" id="PS50889">
    <property type="entry name" value="S4"/>
    <property type="match status" value="1"/>
</dbReference>
<keyword evidence="2" id="KW-0699">rRNA-binding</keyword>
<feature type="compositionally biased region" description="Low complexity" evidence="7">
    <location>
        <begin position="238"/>
        <end position="286"/>
    </location>
</feature>
<dbReference type="InterPro" id="IPR002942">
    <property type="entry name" value="S4_RNA-bd"/>
</dbReference>
<accession>A0A1B9GZJ8</accession>
<evidence type="ECO:0000256" key="4">
    <source>
        <dbReference type="ARBA" id="ARBA00022980"/>
    </source>
</evidence>
<dbReference type="Pfam" id="PF01479">
    <property type="entry name" value="S4"/>
    <property type="match status" value="1"/>
</dbReference>
<dbReference type="GO" id="GO:0019843">
    <property type="term" value="F:rRNA binding"/>
    <property type="evidence" value="ECO:0007669"/>
    <property type="project" value="UniProtKB-KW"/>
</dbReference>
<gene>
    <name evidence="9" type="ORF">I316_01673</name>
</gene>
<dbReference type="PANTHER" id="PTHR11831:SF4">
    <property type="entry name" value="SMALL RIBOSOMAL SUBUNIT PROTEIN US4M"/>
    <property type="match status" value="1"/>
</dbReference>
<dbReference type="InterPro" id="IPR036986">
    <property type="entry name" value="S4_RNA-bd_sf"/>
</dbReference>
<evidence type="ECO:0000256" key="6">
    <source>
        <dbReference type="PROSITE-ProRule" id="PRU00182"/>
    </source>
</evidence>
<dbReference type="SUPFAM" id="SSF55174">
    <property type="entry name" value="Alpha-L RNA-binding motif"/>
    <property type="match status" value="1"/>
</dbReference>
<proteinExistence type="inferred from homology"/>
<dbReference type="GO" id="GO:0005763">
    <property type="term" value="C:mitochondrial small ribosomal subunit"/>
    <property type="evidence" value="ECO:0007669"/>
    <property type="project" value="TreeGrafter"/>
</dbReference>
<dbReference type="Proteomes" id="UP000092666">
    <property type="component" value="Unassembled WGS sequence"/>
</dbReference>
<keyword evidence="10" id="KW-1185">Reference proteome</keyword>
<dbReference type="GO" id="GO:0003735">
    <property type="term" value="F:structural constituent of ribosome"/>
    <property type="evidence" value="ECO:0007669"/>
    <property type="project" value="TreeGrafter"/>
</dbReference>
<dbReference type="PANTHER" id="PTHR11831">
    <property type="entry name" value="30S 40S RIBOSOMAL PROTEIN"/>
    <property type="match status" value="1"/>
</dbReference>
<dbReference type="AlphaFoldDB" id="A0A1B9GZJ8"/>
<organism evidence="9 10">
    <name type="scientific">Kwoniella heveanensis BCC8398</name>
    <dbReference type="NCBI Taxonomy" id="1296120"/>
    <lineage>
        <taxon>Eukaryota</taxon>
        <taxon>Fungi</taxon>
        <taxon>Dikarya</taxon>
        <taxon>Basidiomycota</taxon>
        <taxon>Agaricomycotina</taxon>
        <taxon>Tremellomycetes</taxon>
        <taxon>Tremellales</taxon>
        <taxon>Cryptococcaceae</taxon>
        <taxon>Kwoniella</taxon>
    </lineage>
</organism>
<feature type="compositionally biased region" description="Low complexity" evidence="7">
    <location>
        <begin position="210"/>
        <end position="226"/>
    </location>
</feature>
<dbReference type="OrthoDB" id="3356781at2759"/>
<dbReference type="EMBL" id="KI669495">
    <property type="protein sequence ID" value="OCF36424.1"/>
    <property type="molecule type" value="Genomic_DNA"/>
</dbReference>
<evidence type="ECO:0000256" key="1">
    <source>
        <dbReference type="ARBA" id="ARBA00007465"/>
    </source>
</evidence>
<name>A0A1B9GZJ8_9TREE</name>
<evidence type="ECO:0000256" key="2">
    <source>
        <dbReference type="ARBA" id="ARBA00022730"/>
    </source>
</evidence>
<dbReference type="GO" id="GO:0042274">
    <property type="term" value="P:ribosomal small subunit biogenesis"/>
    <property type="evidence" value="ECO:0007669"/>
    <property type="project" value="TreeGrafter"/>
</dbReference>
<reference evidence="9 10" key="1">
    <citation type="submission" date="2013-07" db="EMBL/GenBank/DDBJ databases">
        <title>The Genome Sequence of Cryptococcus heveanensis BCC8398.</title>
        <authorList>
            <consortium name="The Broad Institute Genome Sequencing Platform"/>
            <person name="Cuomo C."/>
            <person name="Litvintseva A."/>
            <person name="Chen Y."/>
            <person name="Heitman J."/>
            <person name="Sun S."/>
            <person name="Springer D."/>
            <person name="Dromer F."/>
            <person name="Young S.K."/>
            <person name="Zeng Q."/>
            <person name="Gargeya S."/>
            <person name="Fitzgerald M."/>
            <person name="Abouelleil A."/>
            <person name="Alvarado L."/>
            <person name="Berlin A.M."/>
            <person name="Chapman S.B."/>
            <person name="Dewar J."/>
            <person name="Goldberg J."/>
            <person name="Griggs A."/>
            <person name="Gujja S."/>
            <person name="Hansen M."/>
            <person name="Howarth C."/>
            <person name="Imamovic A."/>
            <person name="Larimer J."/>
            <person name="McCowan C."/>
            <person name="Murphy C."/>
            <person name="Pearson M."/>
            <person name="Priest M."/>
            <person name="Roberts A."/>
            <person name="Saif S."/>
            <person name="Shea T."/>
            <person name="Sykes S."/>
            <person name="Wortman J."/>
            <person name="Nusbaum C."/>
            <person name="Birren B."/>
        </authorList>
    </citation>
    <scope>NUCLEOTIDE SEQUENCE [LARGE SCALE GENOMIC DNA]</scope>
    <source>
        <strain evidence="9 10">BCC8398</strain>
    </source>
</reference>
<keyword evidence="3 6" id="KW-0694">RNA-binding</keyword>
<feature type="region of interest" description="Disordered" evidence="7">
    <location>
        <begin position="209"/>
        <end position="287"/>
    </location>
</feature>
<evidence type="ECO:0000313" key="9">
    <source>
        <dbReference type="EMBL" id="OCF36424.1"/>
    </source>
</evidence>
<comment type="similarity">
    <text evidence="1">Belongs to the universal ribosomal protein uS4 family.</text>
</comment>
<dbReference type="InterPro" id="IPR022801">
    <property type="entry name" value="Ribosomal_uS4"/>
</dbReference>
<evidence type="ECO:0000256" key="7">
    <source>
        <dbReference type="SAM" id="MobiDB-lite"/>
    </source>
</evidence>
<evidence type="ECO:0000313" key="10">
    <source>
        <dbReference type="Proteomes" id="UP000092666"/>
    </source>
</evidence>
<evidence type="ECO:0000259" key="8">
    <source>
        <dbReference type="SMART" id="SM00363"/>
    </source>
</evidence>